<proteinExistence type="predicted"/>
<dbReference type="EMBL" id="QYZD01000022">
    <property type="protein sequence ID" value="RJG21628.1"/>
    <property type="molecule type" value="Genomic_DNA"/>
</dbReference>
<protein>
    <submittedName>
        <fullName evidence="1">Uncharacterized protein</fullName>
    </submittedName>
</protein>
<accession>A0A3A3GHL0</accession>
<sequence length="256" mass="27701">MEQGRYGSRAILNTQVIDYATNEPIMYMDYATSATNEWTSETVYARGGNGNPKRIAWNGEKGATLTIETQIFTMEHLALLAGEEIVTGPQTIYKREVITVQEDGSGGNKVKLNKAPQGGSTAVSVFAFTNGVKGAAQEVKTVTGSEIALSDKATVAAGEEVEVYYQFQSASANKLSFTAKGFPKYVKIVGDTLYADEAAGEMVPMQMTYYKAKLQPNFTLAMSPTGDPSSLTLTFDIFPVKVNGTDTLADMIIYEE</sequence>
<dbReference type="RefSeq" id="WP_119795370.1">
    <property type="nucleotide sequence ID" value="NZ_QYZD01000022.1"/>
</dbReference>
<dbReference type="OrthoDB" id="1903365at2"/>
<gene>
    <name evidence="1" type="ORF">DQX05_20620</name>
</gene>
<dbReference type="AlphaFoldDB" id="A0A3A3GHL0"/>
<reference evidence="1 2" key="1">
    <citation type="submission" date="2018-09" db="EMBL/GenBank/DDBJ databases">
        <title>Paenibacillus SK2017-BO5.</title>
        <authorList>
            <person name="Piskunova J.V."/>
            <person name="Dubiley S.A."/>
            <person name="Severinov K.V."/>
        </authorList>
    </citation>
    <scope>NUCLEOTIDE SEQUENCE [LARGE SCALE GENOMIC DNA]</scope>
    <source>
        <strain evidence="1 2">BO5</strain>
    </source>
</reference>
<comment type="caution">
    <text evidence="1">The sequence shown here is derived from an EMBL/GenBank/DDBJ whole genome shotgun (WGS) entry which is preliminary data.</text>
</comment>
<name>A0A3A3GHL0_PANTH</name>
<dbReference type="Proteomes" id="UP000266177">
    <property type="component" value="Unassembled WGS sequence"/>
</dbReference>
<organism evidence="1 2">
    <name type="scientific">Paenibacillus thiaminolyticus</name>
    <name type="common">Bacillus thiaminolyticus</name>
    <dbReference type="NCBI Taxonomy" id="49283"/>
    <lineage>
        <taxon>Bacteria</taxon>
        <taxon>Bacillati</taxon>
        <taxon>Bacillota</taxon>
        <taxon>Bacilli</taxon>
        <taxon>Bacillales</taxon>
        <taxon>Paenibacillaceae</taxon>
        <taxon>Paenibacillus</taxon>
    </lineage>
</organism>
<evidence type="ECO:0000313" key="1">
    <source>
        <dbReference type="EMBL" id="RJG21628.1"/>
    </source>
</evidence>
<evidence type="ECO:0000313" key="2">
    <source>
        <dbReference type="Proteomes" id="UP000266177"/>
    </source>
</evidence>